<dbReference type="Proteomes" id="UP000242205">
    <property type="component" value="Chromosome"/>
</dbReference>
<dbReference type="Gene3D" id="1.20.58.380">
    <property type="entry name" value="Flagellar protein flit"/>
    <property type="match status" value="1"/>
</dbReference>
<evidence type="ECO:0000313" key="6">
    <source>
        <dbReference type="EMBL" id="AUN95526.1"/>
    </source>
</evidence>
<gene>
    <name evidence="6" type="ORF">C0099_11655</name>
</gene>
<proteinExistence type="predicted"/>
<sequence length="106" mass="12266">MNVSVDCLQRMAELSERMLDAADAGDWDRLVELEREMKQARDTADAGSEHDDDATLLYKARLIERMLSNQQRILRQVRPWMDETRELLAHGSRDRAVRAAYGASRF</sequence>
<keyword evidence="7" id="KW-1185">Reference proteome</keyword>
<dbReference type="Pfam" id="PF05400">
    <property type="entry name" value="FliT"/>
    <property type="match status" value="1"/>
</dbReference>
<evidence type="ECO:0000256" key="2">
    <source>
        <dbReference type="ARBA" id="ARBA00022490"/>
    </source>
</evidence>
<dbReference type="RefSeq" id="WP_102247574.1">
    <property type="nucleotide sequence ID" value="NZ_CP025682.1"/>
</dbReference>
<protein>
    <recommendedName>
        <fullName evidence="5">Flagellar protein FliT</fullName>
    </recommendedName>
</protein>
<keyword evidence="4" id="KW-0143">Chaperone</keyword>
<evidence type="ECO:0000256" key="5">
    <source>
        <dbReference type="ARBA" id="ARBA00093797"/>
    </source>
</evidence>
<organism evidence="6 7">
    <name type="scientific">Pseudazoarcus pumilus</name>
    <dbReference type="NCBI Taxonomy" id="2067960"/>
    <lineage>
        <taxon>Bacteria</taxon>
        <taxon>Pseudomonadati</taxon>
        <taxon>Pseudomonadota</taxon>
        <taxon>Betaproteobacteria</taxon>
        <taxon>Rhodocyclales</taxon>
        <taxon>Zoogloeaceae</taxon>
        <taxon>Pseudazoarcus</taxon>
    </lineage>
</organism>
<evidence type="ECO:0000313" key="7">
    <source>
        <dbReference type="Proteomes" id="UP000242205"/>
    </source>
</evidence>
<keyword evidence="6" id="KW-0969">Cilium</keyword>
<name>A0A2I6S8E5_9RHOO</name>
<keyword evidence="2" id="KW-0963">Cytoplasm</keyword>
<dbReference type="KEGG" id="atw:C0099_11655"/>
<comment type="subcellular location">
    <subcellularLocation>
        <location evidence="1">Cytoplasm</location>
        <location evidence="1">Cytosol</location>
    </subcellularLocation>
</comment>
<dbReference type="AlphaFoldDB" id="A0A2I6S8E5"/>
<keyword evidence="3" id="KW-1005">Bacterial flagellum biogenesis</keyword>
<evidence type="ECO:0000256" key="1">
    <source>
        <dbReference type="ARBA" id="ARBA00004514"/>
    </source>
</evidence>
<keyword evidence="6" id="KW-0966">Cell projection</keyword>
<dbReference type="GO" id="GO:0044781">
    <property type="term" value="P:bacterial-type flagellum organization"/>
    <property type="evidence" value="ECO:0007669"/>
    <property type="project" value="UniProtKB-KW"/>
</dbReference>
<reference evidence="6 7" key="1">
    <citation type="submission" date="2018-01" db="EMBL/GenBank/DDBJ databases">
        <authorList>
            <person name="Fu G.-Y."/>
        </authorList>
    </citation>
    <scope>NUCLEOTIDE SEQUENCE [LARGE SCALE GENOMIC DNA]</scope>
    <source>
        <strain evidence="6 7">SY39</strain>
    </source>
</reference>
<evidence type="ECO:0000256" key="4">
    <source>
        <dbReference type="ARBA" id="ARBA00023186"/>
    </source>
</evidence>
<dbReference type="EMBL" id="CP025682">
    <property type="protein sequence ID" value="AUN95526.1"/>
    <property type="molecule type" value="Genomic_DNA"/>
</dbReference>
<dbReference type="InterPro" id="IPR008622">
    <property type="entry name" value="FliT"/>
</dbReference>
<dbReference type="OrthoDB" id="8527993at2"/>
<evidence type="ECO:0000256" key="3">
    <source>
        <dbReference type="ARBA" id="ARBA00022795"/>
    </source>
</evidence>
<keyword evidence="6" id="KW-0282">Flagellum</keyword>
<accession>A0A2I6S8E5</accession>